<evidence type="ECO:0000256" key="2">
    <source>
        <dbReference type="ARBA" id="ARBA00022771"/>
    </source>
</evidence>
<gene>
    <name evidence="6" type="ORF">NHX12_008209</name>
</gene>
<name>A0A9Q0DNF0_9TELE</name>
<dbReference type="InterPro" id="IPR019787">
    <property type="entry name" value="Znf_PHD-finger"/>
</dbReference>
<dbReference type="SUPFAM" id="SSF57903">
    <property type="entry name" value="FYVE/PHD zinc finger"/>
    <property type="match status" value="1"/>
</dbReference>
<dbReference type="Gene3D" id="2.30.30.1150">
    <property type="match status" value="1"/>
</dbReference>
<feature type="domain" description="Zinc finger PHD-type" evidence="5">
    <location>
        <begin position="605"/>
        <end position="645"/>
    </location>
</feature>
<feature type="compositionally biased region" description="Polar residues" evidence="4">
    <location>
        <begin position="901"/>
        <end position="918"/>
    </location>
</feature>
<feature type="compositionally biased region" description="Polar residues" evidence="4">
    <location>
        <begin position="1130"/>
        <end position="1140"/>
    </location>
</feature>
<feature type="compositionally biased region" description="Acidic residues" evidence="4">
    <location>
        <begin position="863"/>
        <end position="877"/>
    </location>
</feature>
<proteinExistence type="predicted"/>
<feature type="compositionally biased region" description="Basic and acidic residues" evidence="4">
    <location>
        <begin position="451"/>
        <end position="467"/>
    </location>
</feature>
<feature type="compositionally biased region" description="Basic residues" evidence="4">
    <location>
        <begin position="558"/>
        <end position="577"/>
    </location>
</feature>
<feature type="region of interest" description="Disordered" evidence="4">
    <location>
        <begin position="175"/>
        <end position="258"/>
    </location>
</feature>
<feature type="compositionally biased region" description="Basic and acidic residues" evidence="4">
    <location>
        <begin position="578"/>
        <end position="599"/>
    </location>
</feature>
<dbReference type="GO" id="GO:0045892">
    <property type="term" value="P:negative regulation of DNA-templated transcription"/>
    <property type="evidence" value="ECO:0007669"/>
    <property type="project" value="TreeGrafter"/>
</dbReference>
<comment type="caution">
    <text evidence="6">The sequence shown here is derived from an EMBL/GenBank/DDBJ whole genome shotgun (WGS) entry which is preliminary data.</text>
</comment>
<dbReference type="PANTHER" id="PTHR14296:SF15">
    <property type="entry name" value="REMODELING AND SPACING FACTOR 1"/>
    <property type="match status" value="1"/>
</dbReference>
<feature type="compositionally biased region" description="Low complexity" evidence="4">
    <location>
        <begin position="248"/>
        <end position="258"/>
    </location>
</feature>
<evidence type="ECO:0000256" key="4">
    <source>
        <dbReference type="SAM" id="MobiDB-lite"/>
    </source>
</evidence>
<evidence type="ECO:0000256" key="3">
    <source>
        <dbReference type="ARBA" id="ARBA00022833"/>
    </source>
</evidence>
<feature type="compositionally biased region" description="Basic residues" evidence="4">
    <location>
        <begin position="839"/>
        <end position="859"/>
    </location>
</feature>
<feature type="region of interest" description="Disordered" evidence="4">
    <location>
        <begin position="419"/>
        <end position="606"/>
    </location>
</feature>
<keyword evidence="3" id="KW-0862">Zinc</keyword>
<evidence type="ECO:0000313" key="7">
    <source>
        <dbReference type="Proteomes" id="UP001148018"/>
    </source>
</evidence>
<dbReference type="InterPro" id="IPR001965">
    <property type="entry name" value="Znf_PHD"/>
</dbReference>
<dbReference type="OrthoDB" id="10055895at2759"/>
<feature type="compositionally biased region" description="Basic and acidic residues" evidence="4">
    <location>
        <begin position="764"/>
        <end position="775"/>
    </location>
</feature>
<dbReference type="SMART" id="SM00249">
    <property type="entry name" value="PHD"/>
    <property type="match status" value="1"/>
</dbReference>
<organism evidence="6 7">
    <name type="scientific">Muraenolepis orangiensis</name>
    <name type="common">Patagonian moray cod</name>
    <dbReference type="NCBI Taxonomy" id="630683"/>
    <lineage>
        <taxon>Eukaryota</taxon>
        <taxon>Metazoa</taxon>
        <taxon>Chordata</taxon>
        <taxon>Craniata</taxon>
        <taxon>Vertebrata</taxon>
        <taxon>Euteleostomi</taxon>
        <taxon>Actinopterygii</taxon>
        <taxon>Neopterygii</taxon>
        <taxon>Teleostei</taxon>
        <taxon>Neoteleostei</taxon>
        <taxon>Acanthomorphata</taxon>
        <taxon>Zeiogadaria</taxon>
        <taxon>Gadariae</taxon>
        <taxon>Gadiformes</taxon>
        <taxon>Muraenolepidoidei</taxon>
        <taxon>Muraenolepididae</taxon>
        <taxon>Muraenolepis</taxon>
    </lineage>
</organism>
<feature type="compositionally biased region" description="Basic and acidic residues" evidence="4">
    <location>
        <begin position="479"/>
        <end position="507"/>
    </location>
</feature>
<feature type="compositionally biased region" description="Gly residues" evidence="4">
    <location>
        <begin position="826"/>
        <end position="838"/>
    </location>
</feature>
<dbReference type="GO" id="GO:0031213">
    <property type="term" value="C:RSF complex"/>
    <property type="evidence" value="ECO:0007669"/>
    <property type="project" value="InterPro"/>
</dbReference>
<dbReference type="AlphaFoldDB" id="A0A9Q0DNF0"/>
<dbReference type="Pfam" id="PF00628">
    <property type="entry name" value="PHD"/>
    <property type="match status" value="1"/>
</dbReference>
<dbReference type="CDD" id="cd15543">
    <property type="entry name" value="PHD_RSF1"/>
    <property type="match status" value="1"/>
</dbReference>
<evidence type="ECO:0000313" key="6">
    <source>
        <dbReference type="EMBL" id="KAJ3590255.1"/>
    </source>
</evidence>
<feature type="region of interest" description="Disordered" evidence="4">
    <location>
        <begin position="344"/>
        <end position="395"/>
    </location>
</feature>
<evidence type="ECO:0000259" key="5">
    <source>
        <dbReference type="SMART" id="SM00249"/>
    </source>
</evidence>
<feature type="compositionally biased region" description="Acidic residues" evidence="4">
    <location>
        <begin position="991"/>
        <end position="1006"/>
    </location>
</feature>
<keyword evidence="7" id="KW-1185">Reference proteome</keyword>
<feature type="region of interest" description="Disordered" evidence="4">
    <location>
        <begin position="764"/>
        <end position="1140"/>
    </location>
</feature>
<protein>
    <recommendedName>
        <fullName evidence="5">Zinc finger PHD-type domain-containing protein</fullName>
    </recommendedName>
</protein>
<feature type="compositionally biased region" description="Low complexity" evidence="4">
    <location>
        <begin position="1092"/>
        <end position="1106"/>
    </location>
</feature>
<evidence type="ECO:0000256" key="1">
    <source>
        <dbReference type="ARBA" id="ARBA00022723"/>
    </source>
</evidence>
<dbReference type="InterPro" id="IPR028938">
    <property type="entry name" value="Rsf1-like"/>
</dbReference>
<accession>A0A9Q0DNF0</accession>
<reference evidence="6" key="1">
    <citation type="submission" date="2022-07" db="EMBL/GenBank/DDBJ databases">
        <title>Chromosome-level genome of Muraenolepis orangiensis.</title>
        <authorList>
            <person name="Kim J."/>
        </authorList>
    </citation>
    <scope>NUCLEOTIDE SEQUENCE</scope>
    <source>
        <strain evidence="6">KU_S4_2022</strain>
        <tissue evidence="6">Muscle</tissue>
    </source>
</reference>
<dbReference type="InterPro" id="IPR011011">
    <property type="entry name" value="Znf_FYVE_PHD"/>
</dbReference>
<dbReference type="EMBL" id="JANIIK010000114">
    <property type="protein sequence ID" value="KAJ3590255.1"/>
    <property type="molecule type" value="Genomic_DNA"/>
</dbReference>
<feature type="compositionally biased region" description="Basic and acidic residues" evidence="4">
    <location>
        <begin position="192"/>
        <end position="220"/>
    </location>
</feature>
<feature type="compositionally biased region" description="Acidic residues" evidence="4">
    <location>
        <begin position="1021"/>
        <end position="1038"/>
    </location>
</feature>
<keyword evidence="1" id="KW-0479">Metal-binding</keyword>
<feature type="compositionally biased region" description="Acidic residues" evidence="4">
    <location>
        <begin position="1062"/>
        <end position="1073"/>
    </location>
</feature>
<keyword evidence="2" id="KW-0863">Zinc-finger</keyword>
<dbReference type="PANTHER" id="PTHR14296">
    <property type="entry name" value="REMODELING AND SPACING FACTOR 1"/>
    <property type="match status" value="1"/>
</dbReference>
<sequence length="1140" mass="126448">MAAPAAAAPELCPSFAVLCGFLERYGAALDLPRISFPQMERYLRDTSAVPQPLVDLHVKLLRKLGKSVTSDRWEKYLSKMSMENKSTILKYLCECQFDDNLKFKAVVNEEESEKMRLQPIGRDRQGLLYWLQLDPEQNIRLYTEEQDDLDGSSWRCIVRTRNDLAEALDLLKTQIDPNHNKTKGESASGSPNREDKKDTGEDADGQKKEEDSGDHLDKKNLSIPCEPPKTTEEEPSKTTVLPLKTEESSQQAAKQEAAGLIKQEEAGLVKQEKAELVKQEEAEVDLKARPAELATDRKSPASFPVIDNRVSTITAIIKPDTRDADVPSNAVSVVMAPASVITKQEVNREEEAERAVSKDAGQPPITPAENAPRLELTNGKAALPPLPPHKEGGQNGVIGVIGQVGVIGHVGVIRSPIERHRAPGAESQERNGPGGDQRVGEDGGDGPGGTRRSEGVGRWEEKEREGNRQSVLEQPQKPPKVEEERAEKEDERRDQTEKETMVKKADLEPSSDMPEAQGQPGLLKVASSELQKEGIRSARICRPSSKVAESQDKSGQKTGKRRHRRPRWSTPRSKRRRLEGEGGERGRGQEESDGGRDSVDSSQSGELPMEDILLCDSCDSGFHTACLRPPLMLIPDGEWYCPPCQHKLLCERLEEQLLNLDSNLKKRERALRRKERLVYVGISVENIIPEGDVEPLAEKSEKKKDSKKSSKNLGRRSTRTRKCISYRFDDFDDAIDEAIEEDVGDVYGGAGAGPVRGKDIKTILSDEGKESERPIKSQARTARNRKRRRLNDLESDSTAAESEEEFMLSNSGGGSGVSGRRSKRGAAGGTARGTGRGGGRGRGRKSQQHRAKKTRHRRPRSSEEEEGETEEEMDSDWSSDLSDSEADRKRKGLRRGQRQQVNYRETSESSDNSRASANQDKENKPRLKQRRQRLSSDYSDGKLPWQSCLDVNDGQKKVELKKGPFKASSVSMRRQQRLAQMLKKRRPSTDESSDQSDNSEDSDSSSEEDRPVRKRLNRIDSDDEDDDNGRDEEDDEGDKETKSKKASEKESRVAGGDSERGDGDEEDDNEEDGAQLKRRGRSPPPTDDLRTSRGPAKPGPGSAASPIDSAGRDKLGRPNGPLPPEEDTQTDSADLNNPSS</sequence>
<dbReference type="GO" id="GO:0042393">
    <property type="term" value="F:histone binding"/>
    <property type="evidence" value="ECO:0007669"/>
    <property type="project" value="TreeGrafter"/>
</dbReference>
<feature type="compositionally biased region" description="Basic and acidic residues" evidence="4">
    <location>
        <begin position="1039"/>
        <end position="1061"/>
    </location>
</feature>
<dbReference type="Proteomes" id="UP001148018">
    <property type="component" value="Unassembled WGS sequence"/>
</dbReference>
<dbReference type="GO" id="GO:0008270">
    <property type="term" value="F:zinc ion binding"/>
    <property type="evidence" value="ECO:0007669"/>
    <property type="project" value="UniProtKB-KW"/>
</dbReference>
<feature type="compositionally biased region" description="Basic and acidic residues" evidence="4">
    <location>
        <begin position="419"/>
        <end position="429"/>
    </location>
</feature>
<feature type="compositionally biased region" description="Basic and acidic residues" evidence="4">
    <location>
        <begin position="953"/>
        <end position="962"/>
    </location>
</feature>
<feature type="compositionally biased region" description="Basic and acidic residues" evidence="4">
    <location>
        <begin position="345"/>
        <end position="357"/>
    </location>
</feature>